<dbReference type="OrthoDB" id="329227at2759"/>
<keyword evidence="3" id="KW-1185">Reference proteome</keyword>
<dbReference type="Proteomes" id="UP000593567">
    <property type="component" value="Unassembled WGS sequence"/>
</dbReference>
<evidence type="ECO:0000313" key="2">
    <source>
        <dbReference type="EMBL" id="KAF6034404.1"/>
    </source>
</evidence>
<gene>
    <name evidence="2" type="ORF">EB796_007287</name>
</gene>
<accession>A0A7J7K8Y4</accession>
<dbReference type="AlphaFoldDB" id="A0A7J7K8Y4"/>
<feature type="compositionally biased region" description="Basic and acidic residues" evidence="1">
    <location>
        <begin position="13"/>
        <end position="23"/>
    </location>
</feature>
<proteinExistence type="predicted"/>
<dbReference type="EMBL" id="VXIV02001083">
    <property type="protein sequence ID" value="KAF6034404.1"/>
    <property type="molecule type" value="Genomic_DNA"/>
</dbReference>
<name>A0A7J7K8Y4_BUGNE</name>
<feature type="compositionally biased region" description="Polar residues" evidence="1">
    <location>
        <begin position="105"/>
        <end position="176"/>
    </location>
</feature>
<organism evidence="2 3">
    <name type="scientific">Bugula neritina</name>
    <name type="common">Brown bryozoan</name>
    <name type="synonym">Sertularia neritina</name>
    <dbReference type="NCBI Taxonomy" id="10212"/>
    <lineage>
        <taxon>Eukaryota</taxon>
        <taxon>Metazoa</taxon>
        <taxon>Spiralia</taxon>
        <taxon>Lophotrochozoa</taxon>
        <taxon>Bryozoa</taxon>
        <taxon>Gymnolaemata</taxon>
        <taxon>Cheilostomatida</taxon>
        <taxon>Flustrina</taxon>
        <taxon>Buguloidea</taxon>
        <taxon>Bugulidae</taxon>
        <taxon>Bugula</taxon>
    </lineage>
</organism>
<feature type="region of interest" description="Disordered" evidence="1">
    <location>
        <begin position="13"/>
        <end position="179"/>
    </location>
</feature>
<feature type="compositionally biased region" description="Basic and acidic residues" evidence="1">
    <location>
        <begin position="33"/>
        <end position="43"/>
    </location>
</feature>
<reference evidence="2" key="1">
    <citation type="submission" date="2020-06" db="EMBL/GenBank/DDBJ databases">
        <title>Draft genome of Bugula neritina, a colonial animal packing powerful symbionts and potential medicines.</title>
        <authorList>
            <person name="Rayko M."/>
        </authorList>
    </citation>
    <scope>NUCLEOTIDE SEQUENCE [LARGE SCALE GENOMIC DNA]</scope>
    <source>
        <strain evidence="2">Kwan_BN1</strain>
    </source>
</reference>
<comment type="caution">
    <text evidence="2">The sequence shown here is derived from an EMBL/GenBank/DDBJ whole genome shotgun (WGS) entry which is preliminary data.</text>
</comment>
<evidence type="ECO:0000313" key="3">
    <source>
        <dbReference type="Proteomes" id="UP000593567"/>
    </source>
</evidence>
<evidence type="ECO:0000256" key="1">
    <source>
        <dbReference type="SAM" id="MobiDB-lite"/>
    </source>
</evidence>
<sequence>MAIIVTLDCRVQKKSDKMADVTKEGPANSTHLRVSDNNKKEISADVSSSVTPADASSSVTPADASSSVTPADASSSVTPADASSSVTPADASSSVTPADASSSVTPAETSSRVTPAETSSRVTPAETSSRVTPAETSSRVTPAETSSRVTPAHTSSSVTPADTSSHVTPADTSSHVTPAIHMTPSSEVNLEAMATVLTNREYRLIASDSSEESDSDEEFLSPGTPVVSQINVSYPPADGTPSRAASTLDSISQTLYDNPVAVAAAGALTGIIIDDFCDMID</sequence>
<protein>
    <submittedName>
        <fullName evidence="2">Uncharacterized protein</fullName>
    </submittedName>
</protein>
<feature type="compositionally biased region" description="Low complexity" evidence="1">
    <location>
        <begin position="44"/>
        <end position="104"/>
    </location>
</feature>